<dbReference type="KEGG" id="jeo:JMA_40200"/>
<evidence type="ECO:0000313" key="2">
    <source>
        <dbReference type="Proteomes" id="UP000031449"/>
    </source>
</evidence>
<dbReference type="EMBL" id="CP009417">
    <property type="protein sequence ID" value="AJD93338.1"/>
    <property type="molecule type" value="Genomic_DNA"/>
</dbReference>
<accession>A0A0B5AXT1</accession>
<geneLocation type="plasmid" evidence="2"/>
<evidence type="ECO:0000313" key="1">
    <source>
        <dbReference type="EMBL" id="AJD93338.1"/>
    </source>
</evidence>
<dbReference type="AlphaFoldDB" id="A0A0B5AXT1"/>
<name>A0A0B5AXT1_9BACL</name>
<organism evidence="1 2">
    <name type="scientific">Jeotgalibacillus malaysiensis</name>
    <dbReference type="NCBI Taxonomy" id="1508404"/>
    <lineage>
        <taxon>Bacteria</taxon>
        <taxon>Bacillati</taxon>
        <taxon>Bacillota</taxon>
        <taxon>Bacilli</taxon>
        <taxon>Bacillales</taxon>
        <taxon>Caryophanaceae</taxon>
        <taxon>Jeotgalibacillus</taxon>
    </lineage>
</organism>
<dbReference type="OrthoDB" id="1974127at2"/>
<proteinExistence type="predicted"/>
<gene>
    <name evidence="1" type="ORF">JMA_40200</name>
</gene>
<sequence>MNEKTVVPSQKQAEFDQNFTQEESMNLNYTQEELNQYPLLPKIEVGMTVVALPDSDYEGLGGVITDILYGETRETENETILDIVVDFEEYAPLEKTHPHLNGTGISGVMMGEDELAFAFDAENTYITAKGQLYCNECSELKTTVVQTLEEDHRWEWTGEKYEHSVSYGGGYKKFDDCGHEVYGANEYLSTKPDYLTEPLSEEEIKSLRDEAGYISGIVAISLSNLIEGDRDNFLDYISYKLTGSPLLMDIDFKVVGGVPDNEDLVLMEVVGDASGIVEVEYDN</sequence>
<reference evidence="1 2" key="1">
    <citation type="submission" date="2014-08" db="EMBL/GenBank/DDBJ databases">
        <title>Complete genome of a marine bacteria Jeotgalibacillus malaysiensis.</title>
        <authorList>
            <person name="Yaakop A.S."/>
            <person name="Chan K.-G."/>
            <person name="Goh K.M."/>
        </authorList>
    </citation>
    <scope>NUCLEOTIDE SEQUENCE [LARGE SCALE GENOMIC DNA]</scope>
    <source>
        <strain evidence="1 2">D5</strain>
        <plasmid evidence="2">Plasmid</plasmid>
    </source>
</reference>
<dbReference type="HOGENOM" id="CLU_982723_0_0_9"/>
<dbReference type="BioCyc" id="JESP1508404:G14D9-13304-MONOMER"/>
<keyword evidence="2" id="KW-1185">Reference proteome</keyword>
<dbReference type="Proteomes" id="UP000031449">
    <property type="component" value="Plasmid unnamed"/>
</dbReference>
<keyword evidence="1" id="KW-0614">Plasmid</keyword>
<protein>
    <submittedName>
        <fullName evidence="1">Uncharacterized protein</fullName>
    </submittedName>
</protein>